<dbReference type="PROSITE" id="PS50966">
    <property type="entry name" value="ZF_SWIM"/>
    <property type="match status" value="1"/>
</dbReference>
<dbReference type="EMBL" id="ML179332">
    <property type="protein sequence ID" value="THU90541.1"/>
    <property type="molecule type" value="Genomic_DNA"/>
</dbReference>
<keyword evidence="1" id="KW-0863">Zinc-finger</keyword>
<evidence type="ECO:0000313" key="4">
    <source>
        <dbReference type="Proteomes" id="UP000297245"/>
    </source>
</evidence>
<sequence length="187" mass="21375">MQEDFANDDRRISTHWLLRLITQQKLQVEHLLRVHRIGTETSGLHYLEVLADGRVICDCCMQLNLGIPCRHYFQVFTRFQGLAFSIGMIRPRWLQPNSSRDINAIPPVTFNHVVGRSGHLSAYSRLPPLLQTNPVDSSSGVSHPTETLNARTIFHEVNATLRPLIEDVRTSEQLEALLQQIKDLPYV</sequence>
<proteinExistence type="predicted"/>
<feature type="domain" description="SWIM-type" evidence="2">
    <location>
        <begin position="47"/>
        <end position="80"/>
    </location>
</feature>
<organism evidence="3 4">
    <name type="scientific">Dendrothele bispora (strain CBS 962.96)</name>
    <dbReference type="NCBI Taxonomy" id="1314807"/>
    <lineage>
        <taxon>Eukaryota</taxon>
        <taxon>Fungi</taxon>
        <taxon>Dikarya</taxon>
        <taxon>Basidiomycota</taxon>
        <taxon>Agaricomycotina</taxon>
        <taxon>Agaricomycetes</taxon>
        <taxon>Agaricomycetidae</taxon>
        <taxon>Agaricales</taxon>
        <taxon>Agaricales incertae sedis</taxon>
        <taxon>Dendrothele</taxon>
    </lineage>
</organism>
<keyword evidence="1" id="KW-0479">Metal-binding</keyword>
<keyword evidence="4" id="KW-1185">Reference proteome</keyword>
<evidence type="ECO:0000313" key="3">
    <source>
        <dbReference type="EMBL" id="THU90541.1"/>
    </source>
</evidence>
<dbReference type="OrthoDB" id="2976292at2759"/>
<evidence type="ECO:0000259" key="2">
    <source>
        <dbReference type="PROSITE" id="PS50966"/>
    </source>
</evidence>
<name>A0A4S8LN49_DENBC</name>
<protein>
    <recommendedName>
        <fullName evidence="2">SWIM-type domain-containing protein</fullName>
    </recommendedName>
</protein>
<accession>A0A4S8LN49</accession>
<dbReference type="Proteomes" id="UP000297245">
    <property type="component" value="Unassembled WGS sequence"/>
</dbReference>
<keyword evidence="1" id="KW-0862">Zinc</keyword>
<dbReference type="GO" id="GO:0008270">
    <property type="term" value="F:zinc ion binding"/>
    <property type="evidence" value="ECO:0007669"/>
    <property type="project" value="UniProtKB-KW"/>
</dbReference>
<dbReference type="InterPro" id="IPR007527">
    <property type="entry name" value="Znf_SWIM"/>
</dbReference>
<dbReference type="AlphaFoldDB" id="A0A4S8LN49"/>
<evidence type="ECO:0000256" key="1">
    <source>
        <dbReference type="PROSITE-ProRule" id="PRU00325"/>
    </source>
</evidence>
<reference evidence="3 4" key="1">
    <citation type="journal article" date="2019" name="Nat. Ecol. Evol.">
        <title>Megaphylogeny resolves global patterns of mushroom evolution.</title>
        <authorList>
            <person name="Varga T."/>
            <person name="Krizsan K."/>
            <person name="Foldi C."/>
            <person name="Dima B."/>
            <person name="Sanchez-Garcia M."/>
            <person name="Sanchez-Ramirez S."/>
            <person name="Szollosi G.J."/>
            <person name="Szarkandi J.G."/>
            <person name="Papp V."/>
            <person name="Albert L."/>
            <person name="Andreopoulos W."/>
            <person name="Angelini C."/>
            <person name="Antonin V."/>
            <person name="Barry K.W."/>
            <person name="Bougher N.L."/>
            <person name="Buchanan P."/>
            <person name="Buyck B."/>
            <person name="Bense V."/>
            <person name="Catcheside P."/>
            <person name="Chovatia M."/>
            <person name="Cooper J."/>
            <person name="Damon W."/>
            <person name="Desjardin D."/>
            <person name="Finy P."/>
            <person name="Geml J."/>
            <person name="Haridas S."/>
            <person name="Hughes K."/>
            <person name="Justo A."/>
            <person name="Karasinski D."/>
            <person name="Kautmanova I."/>
            <person name="Kiss B."/>
            <person name="Kocsube S."/>
            <person name="Kotiranta H."/>
            <person name="LaButti K.M."/>
            <person name="Lechner B.E."/>
            <person name="Liimatainen K."/>
            <person name="Lipzen A."/>
            <person name="Lukacs Z."/>
            <person name="Mihaltcheva S."/>
            <person name="Morgado L.N."/>
            <person name="Niskanen T."/>
            <person name="Noordeloos M.E."/>
            <person name="Ohm R.A."/>
            <person name="Ortiz-Santana B."/>
            <person name="Ovrebo C."/>
            <person name="Racz N."/>
            <person name="Riley R."/>
            <person name="Savchenko A."/>
            <person name="Shiryaev A."/>
            <person name="Soop K."/>
            <person name="Spirin V."/>
            <person name="Szebenyi C."/>
            <person name="Tomsovsky M."/>
            <person name="Tulloss R.E."/>
            <person name="Uehling J."/>
            <person name="Grigoriev I.V."/>
            <person name="Vagvolgyi C."/>
            <person name="Papp T."/>
            <person name="Martin F.M."/>
            <person name="Miettinen O."/>
            <person name="Hibbett D.S."/>
            <person name="Nagy L.G."/>
        </authorList>
    </citation>
    <scope>NUCLEOTIDE SEQUENCE [LARGE SCALE GENOMIC DNA]</scope>
    <source>
        <strain evidence="3 4">CBS 962.96</strain>
    </source>
</reference>
<gene>
    <name evidence="3" type="ORF">K435DRAFT_675928</name>
</gene>